<dbReference type="PANTHER" id="PTHR33376">
    <property type="match status" value="1"/>
</dbReference>
<evidence type="ECO:0000313" key="4">
    <source>
        <dbReference type="Proteomes" id="UP000075787"/>
    </source>
</evidence>
<dbReference type="GO" id="GO:0055085">
    <property type="term" value="P:transmembrane transport"/>
    <property type="evidence" value="ECO:0007669"/>
    <property type="project" value="InterPro"/>
</dbReference>
<dbReference type="SUPFAM" id="SSF53850">
    <property type="entry name" value="Periplasmic binding protein-like II"/>
    <property type="match status" value="1"/>
</dbReference>
<evidence type="ECO:0000256" key="2">
    <source>
        <dbReference type="SAM" id="SignalP"/>
    </source>
</evidence>
<feature type="chain" id="PRO_5007836776" evidence="2">
    <location>
        <begin position="31"/>
        <end position="349"/>
    </location>
</feature>
<organism evidence="3 4">
    <name type="scientific">Tistrella mobilis</name>
    <dbReference type="NCBI Taxonomy" id="171437"/>
    <lineage>
        <taxon>Bacteria</taxon>
        <taxon>Pseudomonadati</taxon>
        <taxon>Pseudomonadota</taxon>
        <taxon>Alphaproteobacteria</taxon>
        <taxon>Geminicoccales</taxon>
        <taxon>Geminicoccaceae</taxon>
        <taxon>Tistrella</taxon>
    </lineage>
</organism>
<dbReference type="GeneID" id="97239326"/>
<dbReference type="Proteomes" id="UP000075787">
    <property type="component" value="Unassembled WGS sequence"/>
</dbReference>
<dbReference type="EMBL" id="LPZR01000156">
    <property type="protein sequence ID" value="KYO52412.1"/>
    <property type="molecule type" value="Genomic_DNA"/>
</dbReference>
<proteinExistence type="predicted"/>
<evidence type="ECO:0000256" key="1">
    <source>
        <dbReference type="ARBA" id="ARBA00022729"/>
    </source>
</evidence>
<protein>
    <submittedName>
        <fullName evidence="3">ABC transporter substrate-binding protein</fullName>
    </submittedName>
</protein>
<dbReference type="OrthoDB" id="7822595at2"/>
<keyword evidence="1 2" id="KW-0732">Signal</keyword>
<name>A0A162KXW9_9PROT</name>
<dbReference type="Gene3D" id="3.40.190.170">
    <property type="entry name" value="Bacterial extracellular solute-binding protein, family 7"/>
    <property type="match status" value="1"/>
</dbReference>
<sequence length="349" mass="37615">MKMQGLKLAGLRLGLATAGAVIAMTAAAMAEPVVLRYNQWFPTGHWSQTEGLYPWFAEIEAATEGRVKVEPSAKPIAPPNRNYQAVVDGVADLAWGPHGYTPGVFPLTEMVELPFITEDAGKSSVAFWRLWENYFAPTGMQGDVVTLAMHVTSGGNIHMRETAVESLADLKAQKIRVPTPTVGRVLKDVGAVPVSGSLGELREMLSRGIIDGTAISDELVTGFKVEQYVKHVTRIPGGLYSNAAFVIVNKAKWEKISETDRAAILKLSGETLSEKMGALWHKHDLIAREAIKAELGDAYRDASPAFLAELKAAFQPAEVAWLEQAAKLGIDGGGALNFYRAELARSGGS</sequence>
<comment type="caution">
    <text evidence="3">The sequence shown here is derived from an EMBL/GenBank/DDBJ whole genome shotgun (WGS) entry which is preliminary data.</text>
</comment>
<feature type="signal peptide" evidence="2">
    <location>
        <begin position="1"/>
        <end position="30"/>
    </location>
</feature>
<dbReference type="RefSeq" id="WP_062764213.1">
    <property type="nucleotide sequence ID" value="NZ_CP121043.1"/>
</dbReference>
<reference evidence="3 4" key="1">
    <citation type="submission" date="2015-12" db="EMBL/GenBank/DDBJ databases">
        <title>Genome sequence of Tistrella mobilis MCCC 1A02139.</title>
        <authorList>
            <person name="Lu L."/>
            <person name="Lai Q."/>
            <person name="Shao Z."/>
            <person name="Qian P."/>
        </authorList>
    </citation>
    <scope>NUCLEOTIDE SEQUENCE [LARGE SCALE GENOMIC DNA]</scope>
    <source>
        <strain evidence="3 4">MCCC 1A02139</strain>
    </source>
</reference>
<dbReference type="Pfam" id="PF03480">
    <property type="entry name" value="DctP"/>
    <property type="match status" value="1"/>
</dbReference>
<dbReference type="AlphaFoldDB" id="A0A162KXW9"/>
<dbReference type="InterPro" id="IPR018389">
    <property type="entry name" value="DctP_fam"/>
</dbReference>
<accession>A0A162KXW9</accession>
<dbReference type="CDD" id="cd13665">
    <property type="entry name" value="PBP2_TRAP_Dctp3_4"/>
    <property type="match status" value="1"/>
</dbReference>
<gene>
    <name evidence="3" type="ORF">AUP44_05360</name>
</gene>
<dbReference type="InterPro" id="IPR038404">
    <property type="entry name" value="TRAP_DctP_sf"/>
</dbReference>
<dbReference type="PANTHER" id="PTHR33376:SF15">
    <property type="entry name" value="BLL6794 PROTEIN"/>
    <property type="match status" value="1"/>
</dbReference>
<evidence type="ECO:0000313" key="3">
    <source>
        <dbReference type="EMBL" id="KYO52412.1"/>
    </source>
</evidence>
<dbReference type="NCBIfam" id="NF037995">
    <property type="entry name" value="TRAP_S1"/>
    <property type="match status" value="1"/>
</dbReference>